<evidence type="ECO:0000313" key="1">
    <source>
        <dbReference type="EMBL" id="CAH1954998.1"/>
    </source>
</evidence>
<evidence type="ECO:0000313" key="2">
    <source>
        <dbReference type="Proteomes" id="UP001152888"/>
    </source>
</evidence>
<gene>
    <name evidence="1" type="ORF">ACAOBT_LOCUS857</name>
</gene>
<name>A0A9P0JKX1_ACAOB</name>
<keyword evidence="2" id="KW-1185">Reference proteome</keyword>
<sequence>MRIESALGVYNITITSARGIYRMIHRRCRQIAVLLIGNDCCVRRYDRPSVATRSDRIGWTTCERRILCSGGWYSFQPHKDLPEKSHKNLTRNGVQLTFFFFNSVCTSQHEGQMWFSKSNSIARTGVR</sequence>
<accession>A0A9P0JKX1</accession>
<organism evidence="1 2">
    <name type="scientific">Acanthoscelides obtectus</name>
    <name type="common">Bean weevil</name>
    <name type="synonym">Bruchus obtectus</name>
    <dbReference type="NCBI Taxonomy" id="200917"/>
    <lineage>
        <taxon>Eukaryota</taxon>
        <taxon>Metazoa</taxon>
        <taxon>Ecdysozoa</taxon>
        <taxon>Arthropoda</taxon>
        <taxon>Hexapoda</taxon>
        <taxon>Insecta</taxon>
        <taxon>Pterygota</taxon>
        <taxon>Neoptera</taxon>
        <taxon>Endopterygota</taxon>
        <taxon>Coleoptera</taxon>
        <taxon>Polyphaga</taxon>
        <taxon>Cucujiformia</taxon>
        <taxon>Chrysomeloidea</taxon>
        <taxon>Chrysomelidae</taxon>
        <taxon>Bruchinae</taxon>
        <taxon>Bruchini</taxon>
        <taxon>Acanthoscelides</taxon>
    </lineage>
</organism>
<reference evidence="1" key="1">
    <citation type="submission" date="2022-03" db="EMBL/GenBank/DDBJ databases">
        <authorList>
            <person name="Sayadi A."/>
        </authorList>
    </citation>
    <scope>NUCLEOTIDE SEQUENCE</scope>
</reference>
<dbReference type="AlphaFoldDB" id="A0A9P0JKX1"/>
<comment type="caution">
    <text evidence="1">The sequence shown here is derived from an EMBL/GenBank/DDBJ whole genome shotgun (WGS) entry which is preliminary data.</text>
</comment>
<protein>
    <submittedName>
        <fullName evidence="1">Uncharacterized protein</fullName>
    </submittedName>
</protein>
<dbReference type="Proteomes" id="UP001152888">
    <property type="component" value="Unassembled WGS sequence"/>
</dbReference>
<proteinExistence type="predicted"/>
<dbReference type="EMBL" id="CAKOFQ010006656">
    <property type="protein sequence ID" value="CAH1954998.1"/>
    <property type="molecule type" value="Genomic_DNA"/>
</dbReference>